<sequence>MQLAGADLADVTDVEVTRLADQADGTESDQAAAVKAGILEASATGLTFVLPADLQPGVFSVRLQSASGSSVMQLNAPDIYWTQGDQGEAGTPGGWLRVSGRNIALGGDAILRLTSPSGQALDLRPDSPDPWSAQFAVPATMPRGRYAASLWNGNGDRTAWRRAGTVTIAPPAARQQPVLTLRPIRPARGRDDARRINAALLGLANRGGGTVLLEPGTYWLEAALRMPKGVGLKGTSRSGVTLFWRDSQMPPEAMIAGTGDFSVETLTISAGRHYDIVRGGLDDGLQPLPDVRNIVLRDVTIRASAYLGHLTPQERERRLSDMQRHVKDGAAALRLAGADLVVDGCDIASSMRSVVLVRPRAARLSGNVFRNGARGWYGISGADGVLVEHNRFIGADLQASGGGVNTLDGSNSIRNLLFRGNRFEAIYGLDREALTSDGPGGFFRGTVAVESAGDITLDKGSFGNLAQRPWAGSGLFVLAGKAAGAVFHVRRKDGNRVELDGRAKATIGDGDTVTVVPMQENFLVIGNSFEDTGAAQIYGTGYRHVFADNRFVRSTGVSLVAKEYKQGRGGLQPNFDIQVLDNRFDGPGLQAVSGISVMARQPEGNDTVLSHGLVIRGNDLATGAEIRLDGDDAPAAAISDVLIEGNRIAHTSVGIRILAGVEKITLRDNNTDDVARAVLQTRR</sequence>
<reference evidence="1 2" key="1">
    <citation type="submission" date="2021-03" db="EMBL/GenBank/DDBJ databases">
        <title>Genomic Encyclopedia of Type Strains, Phase IV (KMG-IV): sequencing the most valuable type-strain genomes for metagenomic binning, comparative biology and taxonomic classification.</title>
        <authorList>
            <person name="Goeker M."/>
        </authorList>
    </citation>
    <scope>NUCLEOTIDE SEQUENCE [LARGE SCALE GENOMIC DNA]</scope>
    <source>
        <strain evidence="1 2">DSM 21600</strain>
    </source>
</reference>
<name>A0ABS4E0M8_9HYPH</name>
<dbReference type="EMBL" id="JAGGJU010000007">
    <property type="protein sequence ID" value="MBP1851491.1"/>
    <property type="molecule type" value="Genomic_DNA"/>
</dbReference>
<evidence type="ECO:0000313" key="2">
    <source>
        <dbReference type="Proteomes" id="UP000759443"/>
    </source>
</evidence>
<evidence type="ECO:0000313" key="1">
    <source>
        <dbReference type="EMBL" id="MBP1851491.1"/>
    </source>
</evidence>
<dbReference type="Proteomes" id="UP000759443">
    <property type="component" value="Unassembled WGS sequence"/>
</dbReference>
<accession>A0ABS4E0M8</accession>
<dbReference type="SMART" id="SM00710">
    <property type="entry name" value="PbH1"/>
    <property type="match status" value="6"/>
</dbReference>
<proteinExistence type="predicted"/>
<dbReference type="InterPro" id="IPR011050">
    <property type="entry name" value="Pectin_lyase_fold/virulence"/>
</dbReference>
<dbReference type="InterPro" id="IPR006626">
    <property type="entry name" value="PbH1"/>
</dbReference>
<protein>
    <recommendedName>
        <fullName evidence="3">Right-handed parallel beta-helix repeat-containing protein</fullName>
    </recommendedName>
</protein>
<dbReference type="InterPro" id="IPR012334">
    <property type="entry name" value="Pectin_lyas_fold"/>
</dbReference>
<evidence type="ECO:0008006" key="3">
    <source>
        <dbReference type="Google" id="ProtNLM"/>
    </source>
</evidence>
<dbReference type="RefSeq" id="WP_209946253.1">
    <property type="nucleotide sequence ID" value="NZ_JAGGJU010000007.1"/>
</dbReference>
<dbReference type="Gene3D" id="2.160.20.10">
    <property type="entry name" value="Single-stranded right-handed beta-helix, Pectin lyase-like"/>
    <property type="match status" value="2"/>
</dbReference>
<keyword evidence="2" id="KW-1185">Reference proteome</keyword>
<gene>
    <name evidence="1" type="ORF">J2Z17_002936</name>
</gene>
<comment type="caution">
    <text evidence="1">The sequence shown here is derived from an EMBL/GenBank/DDBJ whole genome shotgun (WGS) entry which is preliminary data.</text>
</comment>
<dbReference type="SUPFAM" id="SSF51126">
    <property type="entry name" value="Pectin lyase-like"/>
    <property type="match status" value="1"/>
</dbReference>
<organism evidence="1 2">
    <name type="scientific">Rhizobium halophytocola</name>
    <dbReference type="NCBI Taxonomy" id="735519"/>
    <lineage>
        <taxon>Bacteria</taxon>
        <taxon>Pseudomonadati</taxon>
        <taxon>Pseudomonadota</taxon>
        <taxon>Alphaproteobacteria</taxon>
        <taxon>Hyphomicrobiales</taxon>
        <taxon>Rhizobiaceae</taxon>
        <taxon>Rhizobium/Agrobacterium group</taxon>
        <taxon>Rhizobium</taxon>
    </lineage>
</organism>